<evidence type="ECO:0000313" key="3">
    <source>
        <dbReference type="Proteomes" id="UP000176998"/>
    </source>
</evidence>
<keyword evidence="3" id="KW-1185">Reference proteome</keyword>
<sequence length="99" mass="10862">MPPPFSHNEATLRGVLFTLMLAELVWIASMLGSIYEDHMEWDPLTGLPLPLDDDDVDDQAEPAVAPQVQSKPTFDSFLSTCRIGPPSLVSLAVYAIFDS</sequence>
<keyword evidence="1" id="KW-0812">Transmembrane</keyword>
<gene>
    <name evidence="2" type="ORF">CORC01_09554</name>
</gene>
<comment type="caution">
    <text evidence="2">The sequence shown here is derived from an EMBL/GenBank/DDBJ whole genome shotgun (WGS) entry which is preliminary data.</text>
</comment>
<keyword evidence="1" id="KW-1133">Transmembrane helix</keyword>
<protein>
    <submittedName>
        <fullName evidence="2">Uncharacterized protein</fullName>
    </submittedName>
</protein>
<feature type="transmembrane region" description="Helical" evidence="1">
    <location>
        <begin position="12"/>
        <end position="35"/>
    </location>
</feature>
<dbReference type="AlphaFoldDB" id="A0A1G4B1B3"/>
<dbReference type="GeneID" id="34562693"/>
<evidence type="ECO:0000313" key="2">
    <source>
        <dbReference type="EMBL" id="OHE95167.1"/>
    </source>
</evidence>
<dbReference type="EMBL" id="MJBS01000087">
    <property type="protein sequence ID" value="OHE95167.1"/>
    <property type="molecule type" value="Genomic_DNA"/>
</dbReference>
<proteinExistence type="predicted"/>
<accession>A0A1G4B1B3</accession>
<dbReference type="RefSeq" id="XP_022472329.1">
    <property type="nucleotide sequence ID" value="XM_022621183.1"/>
</dbReference>
<dbReference type="OrthoDB" id="4817289at2759"/>
<organism evidence="2 3">
    <name type="scientific">Colletotrichum orchidophilum</name>
    <dbReference type="NCBI Taxonomy" id="1209926"/>
    <lineage>
        <taxon>Eukaryota</taxon>
        <taxon>Fungi</taxon>
        <taxon>Dikarya</taxon>
        <taxon>Ascomycota</taxon>
        <taxon>Pezizomycotina</taxon>
        <taxon>Sordariomycetes</taxon>
        <taxon>Hypocreomycetidae</taxon>
        <taxon>Glomerellales</taxon>
        <taxon>Glomerellaceae</taxon>
        <taxon>Colletotrichum</taxon>
    </lineage>
</organism>
<evidence type="ECO:0000256" key="1">
    <source>
        <dbReference type="SAM" id="Phobius"/>
    </source>
</evidence>
<keyword evidence="1" id="KW-0472">Membrane</keyword>
<reference evidence="2 3" key="1">
    <citation type="submission" date="2016-09" db="EMBL/GenBank/DDBJ databases">
        <authorList>
            <person name="Capua I."/>
            <person name="De Benedictis P."/>
            <person name="Joannis T."/>
            <person name="Lombin L.H."/>
            <person name="Cattoli G."/>
        </authorList>
    </citation>
    <scope>NUCLEOTIDE SEQUENCE [LARGE SCALE GENOMIC DNA]</scope>
    <source>
        <strain evidence="2 3">IMI 309357</strain>
    </source>
</reference>
<dbReference type="Proteomes" id="UP000176998">
    <property type="component" value="Unassembled WGS sequence"/>
</dbReference>
<name>A0A1G4B1B3_9PEZI</name>